<dbReference type="Proteomes" id="UP001190700">
    <property type="component" value="Unassembled WGS sequence"/>
</dbReference>
<keyword evidence="2" id="KW-1185">Reference proteome</keyword>
<protein>
    <submittedName>
        <fullName evidence="1">Uncharacterized protein</fullName>
    </submittedName>
</protein>
<sequence length="156" mass="15879">MQLSGAQLVYVGCCAGHCADRCAGHYAGCCADHHLPQRNAEGAVAGLPGRSAVSSSNEPLQHAWSKLGAEVDVLDSRPAAVCAEVARVCEVGQRTVVQARVQPKCAGWSRAGVLSAPCAGASAGTGAKQTSDLKPLDPRVLVREEQSSCGELAGGA</sequence>
<name>A0AAE0LEM0_9CHLO</name>
<evidence type="ECO:0000313" key="1">
    <source>
        <dbReference type="EMBL" id="KAK3281944.1"/>
    </source>
</evidence>
<comment type="caution">
    <text evidence="1">The sequence shown here is derived from an EMBL/GenBank/DDBJ whole genome shotgun (WGS) entry which is preliminary data.</text>
</comment>
<dbReference type="AlphaFoldDB" id="A0AAE0LEM0"/>
<gene>
    <name evidence="1" type="ORF">CYMTET_10297</name>
</gene>
<evidence type="ECO:0000313" key="2">
    <source>
        <dbReference type="Proteomes" id="UP001190700"/>
    </source>
</evidence>
<accession>A0AAE0LEM0</accession>
<reference evidence="1 2" key="1">
    <citation type="journal article" date="2015" name="Genome Biol. Evol.">
        <title>Comparative Genomics of a Bacterivorous Green Alga Reveals Evolutionary Causalities and Consequences of Phago-Mixotrophic Mode of Nutrition.</title>
        <authorList>
            <person name="Burns J.A."/>
            <person name="Paasch A."/>
            <person name="Narechania A."/>
            <person name="Kim E."/>
        </authorList>
    </citation>
    <scope>NUCLEOTIDE SEQUENCE [LARGE SCALE GENOMIC DNA]</scope>
    <source>
        <strain evidence="1 2">PLY_AMNH</strain>
    </source>
</reference>
<proteinExistence type="predicted"/>
<organism evidence="1 2">
    <name type="scientific">Cymbomonas tetramitiformis</name>
    <dbReference type="NCBI Taxonomy" id="36881"/>
    <lineage>
        <taxon>Eukaryota</taxon>
        <taxon>Viridiplantae</taxon>
        <taxon>Chlorophyta</taxon>
        <taxon>Pyramimonadophyceae</taxon>
        <taxon>Pyramimonadales</taxon>
        <taxon>Pyramimonadaceae</taxon>
        <taxon>Cymbomonas</taxon>
    </lineage>
</organism>
<dbReference type="EMBL" id="LGRX02003620">
    <property type="protein sequence ID" value="KAK3281944.1"/>
    <property type="molecule type" value="Genomic_DNA"/>
</dbReference>